<protein>
    <recommendedName>
        <fullName evidence="4">YokE-like PH domain-containing protein</fullName>
    </recommendedName>
</protein>
<evidence type="ECO:0000256" key="1">
    <source>
        <dbReference type="SAM" id="Phobius"/>
    </source>
</evidence>
<keyword evidence="1" id="KW-0812">Transmembrane</keyword>
<feature type="transmembrane region" description="Helical" evidence="1">
    <location>
        <begin position="32"/>
        <end position="52"/>
    </location>
</feature>
<dbReference type="Proteomes" id="UP000051906">
    <property type="component" value="Unassembled WGS sequence"/>
</dbReference>
<gene>
    <name evidence="2" type="ORF">IV54_GL001611</name>
</gene>
<proteinExistence type="predicted"/>
<evidence type="ECO:0000313" key="3">
    <source>
        <dbReference type="Proteomes" id="UP000051906"/>
    </source>
</evidence>
<organism evidence="2 3">
    <name type="scientific">Levilactobacillus paucivorans</name>
    <dbReference type="NCBI Taxonomy" id="616990"/>
    <lineage>
        <taxon>Bacteria</taxon>
        <taxon>Bacillati</taxon>
        <taxon>Bacillota</taxon>
        <taxon>Bacilli</taxon>
        <taxon>Lactobacillales</taxon>
        <taxon>Lactobacillaceae</taxon>
        <taxon>Levilactobacillus</taxon>
    </lineage>
</organism>
<dbReference type="EMBL" id="JQCA01000043">
    <property type="protein sequence ID" value="KRO04093.1"/>
    <property type="molecule type" value="Genomic_DNA"/>
</dbReference>
<keyword evidence="1" id="KW-0472">Membrane</keyword>
<keyword evidence="3" id="KW-1185">Reference proteome</keyword>
<dbReference type="PATRIC" id="fig|616990.3.peg.1705"/>
<reference evidence="2 3" key="1">
    <citation type="journal article" date="2015" name="Genome Announc.">
        <title>Expanding the biotechnology potential of lactobacilli through comparative genomics of 213 strains and associated genera.</title>
        <authorList>
            <person name="Sun Z."/>
            <person name="Harris H.M."/>
            <person name="McCann A."/>
            <person name="Guo C."/>
            <person name="Argimon S."/>
            <person name="Zhang W."/>
            <person name="Yang X."/>
            <person name="Jeffery I.B."/>
            <person name="Cooney J.C."/>
            <person name="Kagawa T.F."/>
            <person name="Liu W."/>
            <person name="Song Y."/>
            <person name="Salvetti E."/>
            <person name="Wrobel A."/>
            <person name="Rasinkangas P."/>
            <person name="Parkhill J."/>
            <person name="Rea M.C."/>
            <person name="O'Sullivan O."/>
            <person name="Ritari J."/>
            <person name="Douillard F.P."/>
            <person name="Paul Ross R."/>
            <person name="Yang R."/>
            <person name="Briner A.E."/>
            <person name="Felis G.E."/>
            <person name="de Vos W.M."/>
            <person name="Barrangou R."/>
            <person name="Klaenhammer T.R."/>
            <person name="Caufield P.W."/>
            <person name="Cui Y."/>
            <person name="Zhang H."/>
            <person name="O'Toole P.W."/>
        </authorList>
    </citation>
    <scope>NUCLEOTIDE SEQUENCE [LARGE SCALE GENOMIC DNA]</scope>
    <source>
        <strain evidence="2 3">DSM 22467</strain>
    </source>
</reference>
<evidence type="ECO:0008006" key="4">
    <source>
        <dbReference type="Google" id="ProtNLM"/>
    </source>
</evidence>
<sequence length="138" mass="15486">MDPKSFGKALNIKAVNRYRQALGYTSTDNLVVYGYMLNMGMTVLVGVVGMLANKYYMISFEDDGILFLGIGLSSHFTGENSFINFNDLEKISFKNFGLDYHLTVTAENGTMKAKVTRLILGQPWQAANVKILAQRYHK</sequence>
<comment type="caution">
    <text evidence="2">The sequence shown here is derived from an EMBL/GenBank/DDBJ whole genome shotgun (WGS) entry which is preliminary data.</text>
</comment>
<dbReference type="AlphaFoldDB" id="A0A0R2LY10"/>
<keyword evidence="1" id="KW-1133">Transmembrane helix</keyword>
<accession>A0A0R2LY10</accession>
<evidence type="ECO:0000313" key="2">
    <source>
        <dbReference type="EMBL" id="KRO04093.1"/>
    </source>
</evidence>
<name>A0A0R2LY10_9LACO</name>